<dbReference type="EMBL" id="UGRS01000002">
    <property type="protein sequence ID" value="SUA44013.1"/>
    <property type="molecule type" value="Genomic_DNA"/>
</dbReference>
<evidence type="ECO:0000313" key="2">
    <source>
        <dbReference type="Proteomes" id="UP000254055"/>
    </source>
</evidence>
<evidence type="ECO:0000313" key="1">
    <source>
        <dbReference type="EMBL" id="SUA44013.1"/>
    </source>
</evidence>
<proteinExistence type="predicted"/>
<organism evidence="1 2">
    <name type="scientific">Neisseria zoodegmatis</name>
    <dbReference type="NCBI Taxonomy" id="326523"/>
    <lineage>
        <taxon>Bacteria</taxon>
        <taxon>Pseudomonadati</taxon>
        <taxon>Pseudomonadota</taxon>
        <taxon>Betaproteobacteria</taxon>
        <taxon>Neisseriales</taxon>
        <taxon>Neisseriaceae</taxon>
        <taxon>Neisseria</taxon>
    </lineage>
</organism>
<gene>
    <name evidence="1" type="ORF">NCTC12229_01496</name>
</gene>
<dbReference type="Gene3D" id="3.30.500.20">
    <property type="entry name" value="BH3703-like domains"/>
    <property type="match status" value="1"/>
</dbReference>
<dbReference type="Pfam" id="PF04634">
    <property type="entry name" value="YezG-like"/>
    <property type="match status" value="1"/>
</dbReference>
<dbReference type="SUPFAM" id="SSF160424">
    <property type="entry name" value="BH3703-like"/>
    <property type="match status" value="1"/>
</dbReference>
<dbReference type="RefSeq" id="WP_115134174.1">
    <property type="nucleotide sequence ID" value="NZ_UGRS01000002.1"/>
</dbReference>
<dbReference type="OrthoDB" id="5872409at2"/>
<dbReference type="Proteomes" id="UP000254055">
    <property type="component" value="Unassembled WGS sequence"/>
</dbReference>
<dbReference type="AlphaFoldDB" id="A0A378WUJ5"/>
<reference evidence="1 2" key="1">
    <citation type="submission" date="2018-06" db="EMBL/GenBank/DDBJ databases">
        <authorList>
            <consortium name="Pathogen Informatics"/>
            <person name="Doyle S."/>
        </authorList>
    </citation>
    <scope>NUCLEOTIDE SEQUENCE [LARGE SCALE GENOMIC DNA]</scope>
    <source>
        <strain evidence="1 2">NCTC12229</strain>
    </source>
</reference>
<name>A0A378WUJ5_9NEIS</name>
<sequence length="150" mass="17612">MLTDDQAIYQEIGKLLWSIMPPNALKVIYIGMFYDDAKQAGAHWISKDNQEENFYSGFDNPIEHLEDSINTLLEQLQKCVIFKNEPWTHCHISLSDSGKFNIRFTYVSKDDSWPNLFMRGVSDLTEDEAENVYYVPRKIWAERVRLKKLT</sequence>
<dbReference type="InterPro" id="IPR006728">
    <property type="entry name" value="YezG-like"/>
</dbReference>
<accession>A0A378WUJ5</accession>
<protein>
    <submittedName>
        <fullName evidence="1">Protein of uncharacterized function, DUF600</fullName>
    </submittedName>
</protein>
<dbReference type="InterPro" id="IPR036170">
    <property type="entry name" value="YezG-like_sf"/>
</dbReference>